<keyword evidence="2" id="KW-0732">Signal</keyword>
<evidence type="ECO:0000313" key="4">
    <source>
        <dbReference type="Proteomes" id="UP000031166"/>
    </source>
</evidence>
<dbReference type="Proteomes" id="UP000031166">
    <property type="component" value="Unassembled WGS sequence"/>
</dbReference>
<protein>
    <submittedName>
        <fullName evidence="3">Uncharacterized protein</fullName>
    </submittedName>
</protein>
<evidence type="ECO:0000256" key="2">
    <source>
        <dbReference type="SAM" id="SignalP"/>
    </source>
</evidence>
<dbReference type="STRING" id="172043.RM53_08700"/>
<proteinExistence type="predicted"/>
<evidence type="ECO:0000256" key="1">
    <source>
        <dbReference type="SAM" id="MobiDB-lite"/>
    </source>
</evidence>
<dbReference type="AlphaFoldDB" id="A0A0B4CV34"/>
<dbReference type="EMBL" id="JWSY01000012">
    <property type="protein sequence ID" value="KIC58201.1"/>
    <property type="molecule type" value="Genomic_DNA"/>
</dbReference>
<gene>
    <name evidence="3" type="ORF">RM53_08700</name>
</gene>
<accession>A0A0B4CV34</accession>
<feature type="chain" id="PRO_5002100670" evidence="2">
    <location>
        <begin position="21"/>
        <end position="530"/>
    </location>
</feature>
<dbReference type="RefSeq" id="WP_039245982.1">
    <property type="nucleotide sequence ID" value="NZ_JWSY01000012.1"/>
</dbReference>
<reference evidence="3 4" key="1">
    <citation type="submission" date="2014-12" db="EMBL/GenBank/DDBJ databases">
        <title>Genome sequencing of Brevundimonas nasdae TPW30.</title>
        <authorList>
            <person name="Tan P.W."/>
            <person name="Chan K.-G."/>
        </authorList>
    </citation>
    <scope>NUCLEOTIDE SEQUENCE [LARGE SCALE GENOMIC DNA]</scope>
    <source>
        <strain evidence="3 4">TPW30</strain>
    </source>
</reference>
<name>A0A0B4CV34_9CAUL</name>
<feature type="region of interest" description="Disordered" evidence="1">
    <location>
        <begin position="20"/>
        <end position="47"/>
    </location>
</feature>
<sequence>MRSILAAAYSAVFIASTAAAQSGEPDTPASSSTTVQEPALEPEVGPRPLGVIDRFVASMYGLEPAGEPEIMTSAGRNEVILRAPMRLIKEGVLAGEVTMRQVRMKQGSRVTYRRFTARTGMDAQNIEAWCGQGEINQWGWRATSVCMILTPDGRATLATPPLDLGSWWSVTAIAPTSAGERVDRVEILPVETPTPIDLELVLDRVRSGEVKLRRRLAGPDVTGERRVFPRIGDAERPRLPDGVATYVYDGLELRLTPDGDAKTVSIASSRVAPPLDASFAEEGGFARKMETLTAPAEELKPTDFVIGGVRFDPTALVVDTAPQGPRGVVARGVMNHALTGRVTQDIEMGSMLNARIPAGTAAHQVEIFRELALGGRTTRFWCAPVSALTVFGRQNDQLTCFRRAGDGYEGVWPNQGRSWLATTDQSATPVLRRAEALHIEESQTDLIGPMEVRIEVQRIVRDLITVRIFARRDEQDALVMTVTRLIENGQAVIPMWSHRLILTVADGMAKATLTADGDGQGLSSIGVYPS</sequence>
<feature type="signal peptide" evidence="2">
    <location>
        <begin position="1"/>
        <end position="20"/>
    </location>
</feature>
<comment type="caution">
    <text evidence="3">The sequence shown here is derived from an EMBL/GenBank/DDBJ whole genome shotgun (WGS) entry which is preliminary data.</text>
</comment>
<evidence type="ECO:0000313" key="3">
    <source>
        <dbReference type="EMBL" id="KIC58201.1"/>
    </source>
</evidence>
<organism evidence="3 4">
    <name type="scientific">Brevundimonas nasdae</name>
    <dbReference type="NCBI Taxonomy" id="172043"/>
    <lineage>
        <taxon>Bacteria</taxon>
        <taxon>Pseudomonadati</taxon>
        <taxon>Pseudomonadota</taxon>
        <taxon>Alphaproteobacteria</taxon>
        <taxon>Caulobacterales</taxon>
        <taxon>Caulobacteraceae</taxon>
        <taxon>Brevundimonas</taxon>
    </lineage>
</organism>